<keyword evidence="2" id="KW-0813">Transport</keyword>
<feature type="transmembrane region" description="Helical" evidence="6">
    <location>
        <begin position="229"/>
        <end position="248"/>
    </location>
</feature>
<evidence type="ECO:0000313" key="7">
    <source>
        <dbReference type="EMBL" id="HDP79076.1"/>
    </source>
</evidence>
<keyword evidence="4 6" id="KW-1133">Transmembrane helix</keyword>
<dbReference type="AlphaFoldDB" id="A0A7C1CXS7"/>
<evidence type="ECO:0000256" key="3">
    <source>
        <dbReference type="ARBA" id="ARBA00022692"/>
    </source>
</evidence>
<name>A0A7C1CXS7_9BACT</name>
<evidence type="ECO:0000256" key="6">
    <source>
        <dbReference type="SAM" id="Phobius"/>
    </source>
</evidence>
<comment type="subcellular location">
    <subcellularLocation>
        <location evidence="1">Membrane</location>
        <topology evidence="1">Multi-pass membrane protein</topology>
    </subcellularLocation>
</comment>
<feature type="transmembrane region" description="Helical" evidence="6">
    <location>
        <begin position="158"/>
        <end position="175"/>
    </location>
</feature>
<evidence type="ECO:0000256" key="4">
    <source>
        <dbReference type="ARBA" id="ARBA00022989"/>
    </source>
</evidence>
<dbReference type="Proteomes" id="UP000886198">
    <property type="component" value="Unassembled WGS sequence"/>
</dbReference>
<keyword evidence="5 6" id="KW-0472">Membrane</keyword>
<dbReference type="GO" id="GO:0035435">
    <property type="term" value="P:phosphate ion transmembrane transport"/>
    <property type="evidence" value="ECO:0007669"/>
    <property type="project" value="TreeGrafter"/>
</dbReference>
<dbReference type="PANTHER" id="PTHR11101">
    <property type="entry name" value="PHOSPHATE TRANSPORTER"/>
    <property type="match status" value="1"/>
</dbReference>
<dbReference type="GO" id="GO:0005315">
    <property type="term" value="F:phosphate transmembrane transporter activity"/>
    <property type="evidence" value="ECO:0007669"/>
    <property type="project" value="InterPro"/>
</dbReference>
<feature type="transmembrane region" description="Helical" evidence="6">
    <location>
        <begin position="283"/>
        <end position="304"/>
    </location>
</feature>
<dbReference type="EMBL" id="DSBT01000404">
    <property type="protein sequence ID" value="HDP79076.1"/>
    <property type="molecule type" value="Genomic_DNA"/>
</dbReference>
<feature type="transmembrane region" description="Helical" evidence="6">
    <location>
        <begin position="187"/>
        <end position="209"/>
    </location>
</feature>
<organism evidence="7">
    <name type="scientific">Mesotoga infera</name>
    <dbReference type="NCBI Taxonomy" id="1236046"/>
    <lineage>
        <taxon>Bacteria</taxon>
        <taxon>Thermotogati</taxon>
        <taxon>Thermotogota</taxon>
        <taxon>Thermotogae</taxon>
        <taxon>Kosmotogales</taxon>
        <taxon>Kosmotogaceae</taxon>
        <taxon>Mesotoga</taxon>
    </lineage>
</organism>
<dbReference type="GO" id="GO:0016020">
    <property type="term" value="C:membrane"/>
    <property type="evidence" value="ECO:0007669"/>
    <property type="project" value="UniProtKB-SubCell"/>
</dbReference>
<comment type="caution">
    <text evidence="7">The sequence shown here is derived from an EMBL/GenBank/DDBJ whole genome shotgun (WGS) entry which is preliminary data.</text>
</comment>
<feature type="transmembrane region" description="Helical" evidence="6">
    <location>
        <begin position="254"/>
        <end position="271"/>
    </location>
</feature>
<gene>
    <name evidence="7" type="ORF">ENN47_13060</name>
</gene>
<dbReference type="PANTHER" id="PTHR11101:SF80">
    <property type="entry name" value="PHOSPHATE TRANSPORTER"/>
    <property type="match status" value="1"/>
</dbReference>
<dbReference type="InterPro" id="IPR001204">
    <property type="entry name" value="Phos_transporter"/>
</dbReference>
<sequence length="311" mass="32252">MFFAIIPAVVFGWALGANDAANVYGTAVTSGLVKYRLAVVLSAIFILVGSLLEGSRGLETISSVSSQTLLTASISTIGAAISMTLMTYLGIPSSSSQAMMGAILGIGILNSTVDWSVLTKVVICWITTPIGAAIGSFFLYKIFAVLFRRIKTIQAQDLSLKIGALIIGAYGSYALGANNVANVTGPFAGIIPLEVAALVGGLSIALGVLTFSKRVMYTVGKQITSLDHFSAVIAVFSQAITVWIYALIGVPVSTSQAIVGAVIGAGLARGSRNINYKILRNIALGWLQTPLIAGLVSLGLYLLVKAVGGLF</sequence>
<evidence type="ECO:0000256" key="1">
    <source>
        <dbReference type="ARBA" id="ARBA00004141"/>
    </source>
</evidence>
<feature type="transmembrane region" description="Helical" evidence="6">
    <location>
        <begin position="64"/>
        <end position="91"/>
    </location>
</feature>
<accession>A0A7C1CXS7</accession>
<dbReference type="Pfam" id="PF01384">
    <property type="entry name" value="PHO4"/>
    <property type="match status" value="1"/>
</dbReference>
<proteinExistence type="predicted"/>
<keyword evidence="3 6" id="KW-0812">Transmembrane</keyword>
<protein>
    <submittedName>
        <fullName evidence="7">Inorganic phosphate transporter</fullName>
    </submittedName>
</protein>
<feature type="transmembrane region" description="Helical" evidence="6">
    <location>
        <begin position="117"/>
        <end position="146"/>
    </location>
</feature>
<evidence type="ECO:0000256" key="2">
    <source>
        <dbReference type="ARBA" id="ARBA00022448"/>
    </source>
</evidence>
<evidence type="ECO:0000256" key="5">
    <source>
        <dbReference type="ARBA" id="ARBA00023136"/>
    </source>
</evidence>
<reference evidence="7" key="1">
    <citation type="journal article" date="2020" name="mSystems">
        <title>Genome- and Community-Level Interaction Insights into Carbon Utilization and Element Cycling Functions of Hydrothermarchaeota in Hydrothermal Sediment.</title>
        <authorList>
            <person name="Zhou Z."/>
            <person name="Liu Y."/>
            <person name="Xu W."/>
            <person name="Pan J."/>
            <person name="Luo Z.H."/>
            <person name="Li M."/>
        </authorList>
    </citation>
    <scope>NUCLEOTIDE SEQUENCE [LARGE SCALE GENOMIC DNA]</scope>
    <source>
        <strain evidence="7">SpSt-1179</strain>
    </source>
</reference>
<feature type="transmembrane region" description="Helical" evidence="6">
    <location>
        <begin position="35"/>
        <end position="52"/>
    </location>
</feature>